<proteinExistence type="predicted"/>
<keyword evidence="3" id="KW-1185">Reference proteome</keyword>
<protein>
    <submittedName>
        <fullName evidence="2">Uncharacterized protein</fullName>
    </submittedName>
</protein>
<name>A0A1H9MP87_9PSEU</name>
<gene>
    <name evidence="2" type="ORF">SAMN04487818_102263</name>
</gene>
<dbReference type="Proteomes" id="UP000199051">
    <property type="component" value="Unassembled WGS sequence"/>
</dbReference>
<evidence type="ECO:0000313" key="2">
    <source>
        <dbReference type="EMBL" id="SER25506.1"/>
    </source>
</evidence>
<dbReference type="STRING" id="155974.SAMN04487818_102263"/>
<feature type="region of interest" description="Disordered" evidence="1">
    <location>
        <begin position="56"/>
        <end position="82"/>
    </location>
</feature>
<accession>A0A1H9MP87</accession>
<sequence>MLTCDDSLVSDDGDDVRCRRCGRPVRINRDRYETFERMHYVCFHYEFEHELADVDTDPDEDCGAPGCPSAGLTEVVPDPTAD</sequence>
<dbReference type="AlphaFoldDB" id="A0A1H9MP87"/>
<evidence type="ECO:0000313" key="3">
    <source>
        <dbReference type="Proteomes" id="UP000199051"/>
    </source>
</evidence>
<dbReference type="EMBL" id="FOGI01000002">
    <property type="protein sequence ID" value="SER25506.1"/>
    <property type="molecule type" value="Genomic_DNA"/>
</dbReference>
<evidence type="ECO:0000256" key="1">
    <source>
        <dbReference type="SAM" id="MobiDB-lite"/>
    </source>
</evidence>
<organism evidence="2 3">
    <name type="scientific">Actinokineospora terrae</name>
    <dbReference type="NCBI Taxonomy" id="155974"/>
    <lineage>
        <taxon>Bacteria</taxon>
        <taxon>Bacillati</taxon>
        <taxon>Actinomycetota</taxon>
        <taxon>Actinomycetes</taxon>
        <taxon>Pseudonocardiales</taxon>
        <taxon>Pseudonocardiaceae</taxon>
        <taxon>Actinokineospora</taxon>
    </lineage>
</organism>
<reference evidence="3" key="1">
    <citation type="submission" date="2016-10" db="EMBL/GenBank/DDBJ databases">
        <authorList>
            <person name="Varghese N."/>
            <person name="Submissions S."/>
        </authorList>
    </citation>
    <scope>NUCLEOTIDE SEQUENCE [LARGE SCALE GENOMIC DNA]</scope>
    <source>
        <strain evidence="3">DSM 44260</strain>
    </source>
</reference>